<accession>A0A6G1HFL7</accession>
<dbReference type="Gene3D" id="3.30.70.100">
    <property type="match status" value="1"/>
</dbReference>
<dbReference type="InterPro" id="IPR011008">
    <property type="entry name" value="Dimeric_a/b-barrel"/>
</dbReference>
<dbReference type="Proteomes" id="UP000800041">
    <property type="component" value="Unassembled WGS sequence"/>
</dbReference>
<reference evidence="1" key="1">
    <citation type="journal article" date="2020" name="Stud. Mycol.">
        <title>101 Dothideomycetes genomes: a test case for predicting lifestyles and emergence of pathogens.</title>
        <authorList>
            <person name="Haridas S."/>
            <person name="Albert R."/>
            <person name="Binder M."/>
            <person name="Bloem J."/>
            <person name="Labutti K."/>
            <person name="Salamov A."/>
            <person name="Andreopoulos B."/>
            <person name="Baker S."/>
            <person name="Barry K."/>
            <person name="Bills G."/>
            <person name="Bluhm B."/>
            <person name="Cannon C."/>
            <person name="Castanera R."/>
            <person name="Culley D."/>
            <person name="Daum C."/>
            <person name="Ezra D."/>
            <person name="Gonzalez J."/>
            <person name="Henrissat B."/>
            <person name="Kuo A."/>
            <person name="Liang C."/>
            <person name="Lipzen A."/>
            <person name="Lutzoni F."/>
            <person name="Magnuson J."/>
            <person name="Mondo S."/>
            <person name="Nolan M."/>
            <person name="Ohm R."/>
            <person name="Pangilinan J."/>
            <person name="Park H.-J."/>
            <person name="Ramirez L."/>
            <person name="Alfaro M."/>
            <person name="Sun H."/>
            <person name="Tritt A."/>
            <person name="Yoshinaga Y."/>
            <person name="Zwiers L.-H."/>
            <person name="Turgeon B."/>
            <person name="Goodwin S."/>
            <person name="Spatafora J."/>
            <person name="Crous P."/>
            <person name="Grigoriev I."/>
        </authorList>
    </citation>
    <scope>NUCLEOTIDE SEQUENCE</scope>
    <source>
        <strain evidence="1">CBS 113979</strain>
    </source>
</reference>
<evidence type="ECO:0000313" key="2">
    <source>
        <dbReference type="Proteomes" id="UP000800041"/>
    </source>
</evidence>
<protein>
    <recommendedName>
        <fullName evidence="3">ABM domain-containing protein</fullName>
    </recommendedName>
</protein>
<dbReference type="OrthoDB" id="5328688at2759"/>
<evidence type="ECO:0000313" key="1">
    <source>
        <dbReference type="EMBL" id="KAF1991819.1"/>
    </source>
</evidence>
<sequence length="219" mass="25295">MFYLFANCNFVPGRYEDWQSAYDELGEYVWHNEKTTETYYFGIPMDYAHDISNTTLMLAFEVYGKREDLYQTHFSSPAMSTFLSKIPPTMTTGLDLVHYSLSSGYLDGPGDSRPCGIMSDHVITCNSHGDRNTVLSQLKALTKTVEESESKSSVYTFMAFSSLDNDVGVRIYGRYKDRATYETFQRRQEMVDFWLESKDQVKAMAQRLYVPNGKGWLHR</sequence>
<name>A0A6G1HFL7_9PEZI</name>
<dbReference type="AlphaFoldDB" id="A0A6G1HFL7"/>
<organism evidence="1 2">
    <name type="scientific">Aulographum hederae CBS 113979</name>
    <dbReference type="NCBI Taxonomy" id="1176131"/>
    <lineage>
        <taxon>Eukaryota</taxon>
        <taxon>Fungi</taxon>
        <taxon>Dikarya</taxon>
        <taxon>Ascomycota</taxon>
        <taxon>Pezizomycotina</taxon>
        <taxon>Dothideomycetes</taxon>
        <taxon>Pleosporomycetidae</taxon>
        <taxon>Aulographales</taxon>
        <taxon>Aulographaceae</taxon>
    </lineage>
</organism>
<proteinExistence type="predicted"/>
<keyword evidence="2" id="KW-1185">Reference proteome</keyword>
<evidence type="ECO:0008006" key="3">
    <source>
        <dbReference type="Google" id="ProtNLM"/>
    </source>
</evidence>
<dbReference type="SUPFAM" id="SSF54909">
    <property type="entry name" value="Dimeric alpha+beta barrel"/>
    <property type="match status" value="1"/>
</dbReference>
<gene>
    <name evidence="1" type="ORF">K402DRAFT_367166</name>
</gene>
<dbReference type="EMBL" id="ML977138">
    <property type="protein sequence ID" value="KAF1991819.1"/>
    <property type="molecule type" value="Genomic_DNA"/>
</dbReference>